<feature type="transmembrane region" description="Helical" evidence="1">
    <location>
        <begin position="79"/>
        <end position="100"/>
    </location>
</feature>
<dbReference type="AlphaFoldDB" id="A0A7X7R8T3"/>
<keyword evidence="1" id="KW-1133">Transmembrane helix</keyword>
<dbReference type="Pfam" id="PF04246">
    <property type="entry name" value="RseC_MucC"/>
    <property type="match status" value="1"/>
</dbReference>
<evidence type="ECO:0000256" key="1">
    <source>
        <dbReference type="SAM" id="Phobius"/>
    </source>
</evidence>
<organism evidence="2 3">
    <name type="scientific">Thauera phenolivorans</name>
    <dbReference type="NCBI Taxonomy" id="1792543"/>
    <lineage>
        <taxon>Bacteria</taxon>
        <taxon>Pseudomonadati</taxon>
        <taxon>Pseudomonadota</taxon>
        <taxon>Betaproteobacteria</taxon>
        <taxon>Rhodocyclales</taxon>
        <taxon>Zoogloeaceae</taxon>
        <taxon>Thauera</taxon>
    </lineage>
</organism>
<feature type="transmembrane region" description="Helical" evidence="1">
    <location>
        <begin position="106"/>
        <end position="126"/>
    </location>
</feature>
<dbReference type="Proteomes" id="UP000536534">
    <property type="component" value="Unassembled WGS sequence"/>
</dbReference>
<name>A0A7X7R8T3_9RHOO</name>
<dbReference type="OrthoDB" id="8536337at2"/>
<comment type="caution">
    <text evidence="2">The sequence shown here is derived from an EMBL/GenBank/DDBJ whole genome shotgun (WGS) entry which is preliminary data.</text>
</comment>
<proteinExistence type="predicted"/>
<dbReference type="EMBL" id="JAAYYV010000253">
    <property type="protein sequence ID" value="NLF54688.1"/>
    <property type="molecule type" value="Genomic_DNA"/>
</dbReference>
<dbReference type="RefSeq" id="WP_068805323.1">
    <property type="nucleotide sequence ID" value="NZ_MBFM01000002.1"/>
</dbReference>
<sequence>MEAFARVQRIDNDRVWLKVLDAGGGCGRCHEPGGCRSVQITQAFGLPRDEFALPRKDGVGVGDRVRIAIADGAPLRAALLSYGLGAALLLIGAAVGAGVTDGNADLGAGAGALGGLALAVLFNRILPRSRTWRAGLQMEIAPETACLHPDGKGSR</sequence>
<accession>A0A7X7R8T3</accession>
<evidence type="ECO:0000313" key="2">
    <source>
        <dbReference type="EMBL" id="NLF54688.1"/>
    </source>
</evidence>
<protein>
    <submittedName>
        <fullName evidence="2">SoxR reducing system RseC family protein</fullName>
    </submittedName>
</protein>
<keyword evidence="1" id="KW-0812">Transmembrane</keyword>
<gene>
    <name evidence="2" type="ORF">GX576_09905</name>
</gene>
<keyword evidence="1" id="KW-0472">Membrane</keyword>
<reference evidence="2 3" key="1">
    <citation type="journal article" date="2020" name="Biotechnol. Biofuels">
        <title>New insights from the biogas microbiome by comprehensive genome-resolved metagenomics of nearly 1600 species originating from multiple anaerobic digesters.</title>
        <authorList>
            <person name="Campanaro S."/>
            <person name="Treu L."/>
            <person name="Rodriguez-R L.M."/>
            <person name="Kovalovszki A."/>
            <person name="Ziels R.M."/>
            <person name="Maus I."/>
            <person name="Zhu X."/>
            <person name="Kougias P.G."/>
            <person name="Basile A."/>
            <person name="Luo G."/>
            <person name="Schluter A."/>
            <person name="Konstantinidis K.T."/>
            <person name="Angelidaki I."/>
        </authorList>
    </citation>
    <scope>NUCLEOTIDE SEQUENCE [LARGE SCALE GENOMIC DNA]</scope>
    <source>
        <strain evidence="2">AS06rmzACSIP_256</strain>
    </source>
</reference>
<evidence type="ECO:0000313" key="3">
    <source>
        <dbReference type="Proteomes" id="UP000536534"/>
    </source>
</evidence>